<dbReference type="Proteomes" id="UP000662770">
    <property type="component" value="Chromosome"/>
</dbReference>
<feature type="domain" description="HTH lysR-type" evidence="5">
    <location>
        <begin position="1"/>
        <end position="58"/>
    </location>
</feature>
<dbReference type="PROSITE" id="PS50931">
    <property type="entry name" value="HTH_LYSR"/>
    <property type="match status" value="1"/>
</dbReference>
<dbReference type="InterPro" id="IPR005119">
    <property type="entry name" value="LysR_subst-bd"/>
</dbReference>
<dbReference type="EMBL" id="CP071503">
    <property type="protein sequence ID" value="QSX33604.1"/>
    <property type="molecule type" value="Genomic_DNA"/>
</dbReference>
<protein>
    <submittedName>
        <fullName evidence="6">LysR family transcriptional regulator</fullName>
    </submittedName>
</protein>
<keyword evidence="2" id="KW-0805">Transcription regulation</keyword>
<dbReference type="CDD" id="cd08414">
    <property type="entry name" value="PBP2_LTTR_aromatics_like"/>
    <property type="match status" value="1"/>
</dbReference>
<dbReference type="Pfam" id="PF00126">
    <property type="entry name" value="HTH_1"/>
    <property type="match status" value="1"/>
</dbReference>
<keyword evidence="3" id="KW-0238">DNA-binding</keyword>
<dbReference type="RefSeq" id="WP_207354823.1">
    <property type="nucleotide sequence ID" value="NZ_CP071503.1"/>
</dbReference>
<evidence type="ECO:0000313" key="7">
    <source>
        <dbReference type="Proteomes" id="UP000662770"/>
    </source>
</evidence>
<keyword evidence="7" id="KW-1185">Reference proteome</keyword>
<evidence type="ECO:0000256" key="3">
    <source>
        <dbReference type="ARBA" id="ARBA00023125"/>
    </source>
</evidence>
<dbReference type="PRINTS" id="PR00039">
    <property type="entry name" value="HTHLYSR"/>
</dbReference>
<reference evidence="6 7" key="1">
    <citation type="submission" date="2021-03" db="EMBL/GenBank/DDBJ databases">
        <title>Novel species identification of genus Shewanella.</title>
        <authorList>
            <person name="Liu G."/>
            <person name="Zhang Q."/>
        </authorList>
    </citation>
    <scope>NUCLEOTIDE SEQUENCE [LARGE SCALE GENOMIC DNA]</scope>
    <source>
        <strain evidence="6 7">FJAT-51800</strain>
    </source>
</reference>
<gene>
    <name evidence="6" type="ORF">JYB87_18150</name>
</gene>
<evidence type="ECO:0000256" key="1">
    <source>
        <dbReference type="ARBA" id="ARBA00009437"/>
    </source>
</evidence>
<name>A0ABX7QQP8_9GAMM</name>
<dbReference type="PANTHER" id="PTHR30346:SF0">
    <property type="entry name" value="HCA OPERON TRANSCRIPTIONAL ACTIVATOR HCAR"/>
    <property type="match status" value="1"/>
</dbReference>
<comment type="similarity">
    <text evidence="1">Belongs to the LysR transcriptional regulatory family.</text>
</comment>
<evidence type="ECO:0000256" key="4">
    <source>
        <dbReference type="ARBA" id="ARBA00023163"/>
    </source>
</evidence>
<sequence length="290" mass="32003">MELRHLRYFITIADTGSFTEAANRLYTVQPSLSRQIKDLESYVGTPLLVRGHRQVSLTEAGKVFLDESRLVLAQCERAVERARQVAKGAAAQFVAGFDYGLEHKYLARVSSIVQQASQVDLVVRSLPAPTLLDEVLAGKIDVAFVPPRPDMYGFNFRILGHSPLIAAMHRDHPLAQQAQLSATELINQPIVSATAEFGPALHQASVEFGHRNGVNLTLSHQAETLTMAISLVQSVKHVALLPYYSRHLFPSNIITVELAGNVPQVPYAMVWQANNHCEAINTMLQQFAAE</sequence>
<dbReference type="SUPFAM" id="SSF53850">
    <property type="entry name" value="Periplasmic binding protein-like II"/>
    <property type="match status" value="1"/>
</dbReference>
<dbReference type="InterPro" id="IPR036390">
    <property type="entry name" value="WH_DNA-bd_sf"/>
</dbReference>
<evidence type="ECO:0000259" key="5">
    <source>
        <dbReference type="PROSITE" id="PS50931"/>
    </source>
</evidence>
<evidence type="ECO:0000313" key="6">
    <source>
        <dbReference type="EMBL" id="QSX33604.1"/>
    </source>
</evidence>
<dbReference type="InterPro" id="IPR036388">
    <property type="entry name" value="WH-like_DNA-bd_sf"/>
</dbReference>
<keyword evidence="4" id="KW-0804">Transcription</keyword>
<proteinExistence type="inferred from homology"/>
<dbReference type="SUPFAM" id="SSF46785">
    <property type="entry name" value="Winged helix' DNA-binding domain"/>
    <property type="match status" value="1"/>
</dbReference>
<dbReference type="Pfam" id="PF03466">
    <property type="entry name" value="LysR_substrate"/>
    <property type="match status" value="1"/>
</dbReference>
<accession>A0ABX7QQP8</accession>
<organism evidence="6 7">
    <name type="scientific">Shewanella avicenniae</name>
    <dbReference type="NCBI Taxonomy" id="2814294"/>
    <lineage>
        <taxon>Bacteria</taxon>
        <taxon>Pseudomonadati</taxon>
        <taxon>Pseudomonadota</taxon>
        <taxon>Gammaproteobacteria</taxon>
        <taxon>Alteromonadales</taxon>
        <taxon>Shewanellaceae</taxon>
        <taxon>Shewanella</taxon>
    </lineage>
</organism>
<evidence type="ECO:0000256" key="2">
    <source>
        <dbReference type="ARBA" id="ARBA00023015"/>
    </source>
</evidence>
<dbReference type="Gene3D" id="3.40.190.10">
    <property type="entry name" value="Periplasmic binding protein-like II"/>
    <property type="match status" value="2"/>
</dbReference>
<dbReference type="Gene3D" id="1.10.10.10">
    <property type="entry name" value="Winged helix-like DNA-binding domain superfamily/Winged helix DNA-binding domain"/>
    <property type="match status" value="1"/>
</dbReference>
<dbReference type="PANTHER" id="PTHR30346">
    <property type="entry name" value="TRANSCRIPTIONAL DUAL REGULATOR HCAR-RELATED"/>
    <property type="match status" value="1"/>
</dbReference>
<dbReference type="InterPro" id="IPR000847">
    <property type="entry name" value="LysR_HTH_N"/>
</dbReference>